<dbReference type="GO" id="GO:0006729">
    <property type="term" value="P:tetrahydrobiopterin biosynthetic process"/>
    <property type="evidence" value="ECO:0007669"/>
    <property type="project" value="TreeGrafter"/>
</dbReference>
<dbReference type="InterPro" id="IPR036291">
    <property type="entry name" value="NAD(P)-bd_dom_sf"/>
</dbReference>
<name>A0A147KBD5_9BACI</name>
<comment type="subcellular location">
    <subcellularLocation>
        <location evidence="1">Cytoplasm</location>
    </subcellularLocation>
</comment>
<dbReference type="PATRIC" id="fig|1150625.3.peg.502"/>
<dbReference type="AlphaFoldDB" id="A0A147KBD5"/>
<evidence type="ECO:0000256" key="1">
    <source>
        <dbReference type="ARBA" id="ARBA00004496"/>
    </source>
</evidence>
<gene>
    <name evidence="5" type="ORF">Q75_02355</name>
</gene>
<dbReference type="GO" id="GO:0005737">
    <property type="term" value="C:cytoplasm"/>
    <property type="evidence" value="ECO:0007669"/>
    <property type="project" value="UniProtKB-SubCell"/>
</dbReference>
<dbReference type="RefSeq" id="WP_059350230.1">
    <property type="nucleotide sequence ID" value="NZ_LDYG01000010.1"/>
</dbReference>
<dbReference type="OrthoDB" id="9794387at2"/>
<comment type="caution">
    <text evidence="5">The sequence shown here is derived from an EMBL/GenBank/DDBJ whole genome shotgun (WGS) entry which is preliminary data.</text>
</comment>
<evidence type="ECO:0000256" key="3">
    <source>
        <dbReference type="ARBA" id="ARBA00022857"/>
    </source>
</evidence>
<keyword evidence="3" id="KW-0521">NADP</keyword>
<evidence type="ECO:0000313" key="5">
    <source>
        <dbReference type="EMBL" id="KUP08486.1"/>
    </source>
</evidence>
<dbReference type="InterPro" id="IPR051721">
    <property type="entry name" value="Biopterin_syn/organic_redct"/>
</dbReference>
<accession>A0A147KBD5</accession>
<organism evidence="5 6">
    <name type="scientific">Bacillus coahuilensis p1.1.43</name>
    <dbReference type="NCBI Taxonomy" id="1150625"/>
    <lineage>
        <taxon>Bacteria</taxon>
        <taxon>Bacillati</taxon>
        <taxon>Bacillota</taxon>
        <taxon>Bacilli</taxon>
        <taxon>Bacillales</taxon>
        <taxon>Bacillaceae</taxon>
        <taxon>Bacillus</taxon>
    </lineage>
</organism>
<reference evidence="5 6" key="1">
    <citation type="journal article" date="2016" name="Front. Microbiol.">
        <title>Microevolution Analysis of Bacillus coahuilensis Unveils Differences in Phosphorus Acquisition Strategies and Their Regulation.</title>
        <authorList>
            <person name="Gomez-Lunar Z."/>
            <person name="Hernandez-Gonzalez I."/>
            <person name="Rodriguez-Torres M.D."/>
            <person name="Souza V."/>
            <person name="Olmedo-Alvarez G."/>
        </authorList>
    </citation>
    <scope>NUCLEOTIDE SEQUENCE [LARGE SCALE GENOMIC DNA]</scope>
    <source>
        <strain evidence="6">p1.1.43</strain>
    </source>
</reference>
<proteinExistence type="predicted"/>
<dbReference type="Pfam" id="PF00106">
    <property type="entry name" value="adh_short"/>
    <property type="match status" value="1"/>
</dbReference>
<dbReference type="EMBL" id="LDYG01000010">
    <property type="protein sequence ID" value="KUP08486.1"/>
    <property type="molecule type" value="Genomic_DNA"/>
</dbReference>
<keyword evidence="4" id="KW-0560">Oxidoreductase</keyword>
<dbReference type="PANTHER" id="PTHR44085:SF2">
    <property type="entry name" value="SEPIAPTERIN REDUCTASE"/>
    <property type="match status" value="1"/>
</dbReference>
<keyword evidence="2" id="KW-0963">Cytoplasm</keyword>
<dbReference type="Gene3D" id="3.40.50.720">
    <property type="entry name" value="NAD(P)-binding Rossmann-like Domain"/>
    <property type="match status" value="1"/>
</dbReference>
<dbReference type="GO" id="GO:0004757">
    <property type="term" value="F:sepiapterin reductase (NADP+) activity"/>
    <property type="evidence" value="ECO:0007669"/>
    <property type="project" value="TreeGrafter"/>
</dbReference>
<dbReference type="PANTHER" id="PTHR44085">
    <property type="entry name" value="SEPIAPTERIN REDUCTASE"/>
    <property type="match status" value="1"/>
</dbReference>
<dbReference type="PRINTS" id="PR00081">
    <property type="entry name" value="GDHRDH"/>
</dbReference>
<evidence type="ECO:0000313" key="6">
    <source>
        <dbReference type="Proteomes" id="UP000074108"/>
    </source>
</evidence>
<dbReference type="InterPro" id="IPR002347">
    <property type="entry name" value="SDR_fam"/>
</dbReference>
<evidence type="ECO:0000256" key="4">
    <source>
        <dbReference type="ARBA" id="ARBA00023002"/>
    </source>
</evidence>
<evidence type="ECO:0000256" key="2">
    <source>
        <dbReference type="ARBA" id="ARBA00022490"/>
    </source>
</evidence>
<dbReference type="SUPFAM" id="SSF51735">
    <property type="entry name" value="NAD(P)-binding Rossmann-fold domains"/>
    <property type="match status" value="1"/>
</dbReference>
<dbReference type="Proteomes" id="UP000074108">
    <property type="component" value="Unassembled WGS sequence"/>
</dbReference>
<keyword evidence="6" id="KW-1185">Reference proteome</keyword>
<sequence>MELAIVTGDSKGLGYSVSQSFLNRGIEVIGLSRSGNFLENNHYSHIQCDLGDIRNLESLVVEMAQKVVDKSPKRLYVVNNASKVEPIERLGYLENEQIQSAIHLNYVSPLIINNTLVRELKNSEVELVLVNVSSGAADTPIYGWNVYNSTKAAMNMHTRVVGLEFEQLGKPYMSIAFNPGVMDTDMQATIRGSSEDAFSDVERFQEFKKIGALRSPMVVAEGLVELLVDSELENGRIYSVNEVL</sequence>
<protein>
    <submittedName>
        <fullName evidence="5">Short-chain dehydrogenase</fullName>
    </submittedName>
</protein>
<dbReference type="STRING" id="1150625.Q75_02355"/>